<organism evidence="5 6">
    <name type="scientific">Oncorhynchus kisutch</name>
    <name type="common">Coho salmon</name>
    <name type="synonym">Salmo kisutch</name>
    <dbReference type="NCBI Taxonomy" id="8019"/>
    <lineage>
        <taxon>Eukaryota</taxon>
        <taxon>Metazoa</taxon>
        <taxon>Chordata</taxon>
        <taxon>Craniata</taxon>
        <taxon>Vertebrata</taxon>
        <taxon>Euteleostomi</taxon>
        <taxon>Actinopterygii</taxon>
        <taxon>Neopterygii</taxon>
        <taxon>Teleostei</taxon>
        <taxon>Protacanthopterygii</taxon>
        <taxon>Salmoniformes</taxon>
        <taxon>Salmonidae</taxon>
        <taxon>Salmoninae</taxon>
        <taxon>Oncorhynchus</taxon>
    </lineage>
</organism>
<evidence type="ECO:0000256" key="1">
    <source>
        <dbReference type="ARBA" id="ARBA00022859"/>
    </source>
</evidence>
<keyword evidence="6" id="KW-1185">Reference proteome</keyword>
<dbReference type="Gene3D" id="2.60.40.10">
    <property type="entry name" value="Immunoglobulins"/>
    <property type="match status" value="1"/>
</dbReference>
<keyword evidence="3" id="KW-1280">Immunoglobulin</keyword>
<dbReference type="SUPFAM" id="SSF48726">
    <property type="entry name" value="Immunoglobulin"/>
    <property type="match status" value="1"/>
</dbReference>
<feature type="domain" description="Ig-like" evidence="4">
    <location>
        <begin position="1"/>
        <end position="89"/>
    </location>
</feature>
<dbReference type="GO" id="GO:0019814">
    <property type="term" value="C:immunoglobulin complex"/>
    <property type="evidence" value="ECO:0007669"/>
    <property type="project" value="UniProtKB-KW"/>
</dbReference>
<dbReference type="GeneTree" id="ENSGT01150000286938"/>
<dbReference type="Proteomes" id="UP000694557">
    <property type="component" value="Unassembled WGS sequence"/>
</dbReference>
<dbReference type="InterPro" id="IPR050199">
    <property type="entry name" value="IgHV"/>
</dbReference>
<accession>A0A8C7JE53</accession>
<evidence type="ECO:0000259" key="4">
    <source>
        <dbReference type="PROSITE" id="PS50835"/>
    </source>
</evidence>
<sequence>SISLTSSPAQLKPPGELVKLSCHVSGYALTDYGTDWIRQQPGKTLEWIGIIWGGGLINSRASFKSRFTISRDSSNAEDTAVYYCAQRSR</sequence>
<proteinExistence type="predicted"/>
<dbReference type="InterPro" id="IPR013106">
    <property type="entry name" value="Ig_V-set"/>
</dbReference>
<reference evidence="5" key="1">
    <citation type="submission" date="2025-08" db="UniProtKB">
        <authorList>
            <consortium name="Ensembl"/>
        </authorList>
    </citation>
    <scope>IDENTIFICATION</scope>
</reference>
<keyword evidence="1" id="KW-0391">Immunity</keyword>
<evidence type="ECO:0000256" key="2">
    <source>
        <dbReference type="ARBA" id="ARBA00023130"/>
    </source>
</evidence>
<evidence type="ECO:0000256" key="3">
    <source>
        <dbReference type="ARBA" id="ARBA00043265"/>
    </source>
</evidence>
<reference evidence="5" key="2">
    <citation type="submission" date="2025-09" db="UniProtKB">
        <authorList>
            <consortium name="Ensembl"/>
        </authorList>
    </citation>
    <scope>IDENTIFICATION</scope>
</reference>
<protein>
    <recommendedName>
        <fullName evidence="4">Ig-like domain-containing protein</fullName>
    </recommendedName>
</protein>
<dbReference type="Ensembl" id="ENSOKIT00005092416.1">
    <property type="protein sequence ID" value="ENSOKIP00005086407.1"/>
    <property type="gene ID" value="ENSOKIG00005037651.1"/>
</dbReference>
<keyword evidence="2" id="KW-1064">Adaptive immunity</keyword>
<evidence type="ECO:0000313" key="6">
    <source>
        <dbReference type="Proteomes" id="UP000694557"/>
    </source>
</evidence>
<dbReference type="GO" id="GO:0002250">
    <property type="term" value="P:adaptive immune response"/>
    <property type="evidence" value="ECO:0007669"/>
    <property type="project" value="UniProtKB-KW"/>
</dbReference>
<dbReference type="InterPro" id="IPR013783">
    <property type="entry name" value="Ig-like_fold"/>
</dbReference>
<dbReference type="InterPro" id="IPR036179">
    <property type="entry name" value="Ig-like_dom_sf"/>
</dbReference>
<dbReference type="PANTHER" id="PTHR23266">
    <property type="entry name" value="IMMUNOGLOBULIN HEAVY CHAIN"/>
    <property type="match status" value="1"/>
</dbReference>
<dbReference type="GO" id="GO:0005576">
    <property type="term" value="C:extracellular region"/>
    <property type="evidence" value="ECO:0007669"/>
    <property type="project" value="UniProtKB-ARBA"/>
</dbReference>
<name>A0A8C7JE53_ONCKI</name>
<dbReference type="AlphaFoldDB" id="A0A8C7JE53"/>
<evidence type="ECO:0000313" key="5">
    <source>
        <dbReference type="Ensembl" id="ENSOKIP00005086407.1"/>
    </source>
</evidence>
<dbReference type="InterPro" id="IPR007110">
    <property type="entry name" value="Ig-like_dom"/>
</dbReference>
<dbReference type="SMART" id="SM00406">
    <property type="entry name" value="IGv"/>
    <property type="match status" value="1"/>
</dbReference>
<dbReference type="PROSITE" id="PS50835">
    <property type="entry name" value="IG_LIKE"/>
    <property type="match status" value="1"/>
</dbReference>